<keyword evidence="2" id="KW-1185">Reference proteome</keyword>
<organism evidence="1 2">
    <name type="scientific">Hymenobacter cellulosilyticus</name>
    <dbReference type="NCBI Taxonomy" id="2932248"/>
    <lineage>
        <taxon>Bacteria</taxon>
        <taxon>Pseudomonadati</taxon>
        <taxon>Bacteroidota</taxon>
        <taxon>Cytophagia</taxon>
        <taxon>Cytophagales</taxon>
        <taxon>Hymenobacteraceae</taxon>
        <taxon>Hymenobacter</taxon>
    </lineage>
</organism>
<evidence type="ECO:0000313" key="2">
    <source>
        <dbReference type="Proteomes" id="UP000831796"/>
    </source>
</evidence>
<evidence type="ECO:0000313" key="1">
    <source>
        <dbReference type="EMBL" id="UOQ70028.1"/>
    </source>
</evidence>
<proteinExistence type="predicted"/>
<reference evidence="1" key="1">
    <citation type="submission" date="2022-04" db="EMBL/GenBank/DDBJ databases">
        <title>Hymenobacter sp. isolated from the air.</title>
        <authorList>
            <person name="Won M."/>
            <person name="Lee C.-M."/>
            <person name="Woen H.-Y."/>
            <person name="Kwon S.-W."/>
        </authorList>
    </citation>
    <scope>NUCLEOTIDE SEQUENCE</scope>
    <source>
        <strain evidence="1">5116S-3</strain>
    </source>
</reference>
<protein>
    <submittedName>
        <fullName evidence="1">Uncharacterized protein</fullName>
    </submittedName>
</protein>
<dbReference type="EMBL" id="CP095046">
    <property type="protein sequence ID" value="UOQ70028.1"/>
    <property type="molecule type" value="Genomic_DNA"/>
</dbReference>
<sequence>MNKSFQLPYLFFYNWSVGAALAVLLATASVMQSVPAFDTFFLGLTTRIAVPKK</sequence>
<dbReference type="Proteomes" id="UP000831796">
    <property type="component" value="Chromosome"/>
</dbReference>
<gene>
    <name evidence="1" type="ORF">MUN79_14675</name>
</gene>
<dbReference type="RefSeq" id="WP_244673452.1">
    <property type="nucleotide sequence ID" value="NZ_CP095046.1"/>
</dbReference>
<dbReference type="KEGG" id="hcu:MUN79_14675"/>
<accession>A0A8T9Q2G4</accession>
<dbReference type="AlphaFoldDB" id="A0A8T9Q2G4"/>
<name>A0A8T9Q2G4_9BACT</name>